<feature type="region of interest" description="Disordered" evidence="1">
    <location>
        <begin position="578"/>
        <end position="602"/>
    </location>
</feature>
<feature type="region of interest" description="Disordered" evidence="1">
    <location>
        <begin position="636"/>
        <end position="661"/>
    </location>
</feature>
<feature type="region of interest" description="Disordered" evidence="1">
    <location>
        <begin position="489"/>
        <end position="512"/>
    </location>
</feature>
<reference evidence="2 3" key="2">
    <citation type="submission" date="2018-12" db="EMBL/GenBank/DDBJ databases">
        <title>Simiduia agarivorans gen. nov., sp. nov., a marine, agarolytic bacterium isolated from shallow coastal water from Keelung, Taiwan.</title>
        <authorList>
            <person name="Shieh W.Y."/>
        </authorList>
    </citation>
    <scope>NUCLEOTIDE SEQUENCE [LARGE SCALE GENOMIC DNA]</scope>
    <source>
        <strain evidence="2 3">GTF-13</strain>
    </source>
</reference>
<keyword evidence="3" id="KW-1185">Reference proteome</keyword>
<name>A0A3P3VX26_9GAMM</name>
<evidence type="ECO:0000313" key="2">
    <source>
        <dbReference type="EMBL" id="RRJ85253.1"/>
    </source>
</evidence>
<dbReference type="AlphaFoldDB" id="A0A3P3VX26"/>
<feature type="region of interest" description="Disordered" evidence="1">
    <location>
        <begin position="208"/>
        <end position="245"/>
    </location>
</feature>
<evidence type="ECO:0000256" key="1">
    <source>
        <dbReference type="SAM" id="MobiDB-lite"/>
    </source>
</evidence>
<organism evidence="2 3">
    <name type="scientific">Aestuariirhabdus litorea</name>
    <dbReference type="NCBI Taxonomy" id="2528527"/>
    <lineage>
        <taxon>Bacteria</taxon>
        <taxon>Pseudomonadati</taxon>
        <taxon>Pseudomonadota</taxon>
        <taxon>Gammaproteobacteria</taxon>
        <taxon>Oceanospirillales</taxon>
        <taxon>Aestuariirhabdaceae</taxon>
        <taxon>Aestuariirhabdus</taxon>
    </lineage>
</organism>
<dbReference type="SUPFAM" id="SSF48695">
    <property type="entry name" value="Multiheme cytochromes"/>
    <property type="match status" value="3"/>
</dbReference>
<dbReference type="EMBL" id="QWEZ01000001">
    <property type="protein sequence ID" value="RRJ85253.1"/>
    <property type="molecule type" value="Genomic_DNA"/>
</dbReference>
<dbReference type="Gene3D" id="1.10.1130.10">
    <property type="entry name" value="Flavocytochrome C3, Chain A"/>
    <property type="match status" value="1"/>
</dbReference>
<feature type="compositionally biased region" description="Low complexity" evidence="1">
    <location>
        <begin position="586"/>
        <end position="602"/>
    </location>
</feature>
<comment type="caution">
    <text evidence="2">The sequence shown here is derived from an EMBL/GenBank/DDBJ whole genome shotgun (WGS) entry which is preliminary data.</text>
</comment>
<sequence>MGVLPSFSIWGAVMSNRGMSHIVKAASLPLLLLLWGANAVAAPSPNMPRSADISSTKHNLSNAYPEATDPREVKATGESQICAFCHTPHGANLNAEGPLWNRNLSNETYITYDSSSMQANVDANPGGASKLCLSCHDGTLAIGNVNVLEGNTNVSISMSGTGAGGVMPSGLGLNTGFTRNLGTDLRNDHPISFDFDSSKVGGRLAAADGELRDPQDADGTHIRTPDPKSSDPSVRHPLTPLDKNGKVQCTSCHDPHVSGQDLPAGTSIAATEDPNNIKFLRTRRYQMNAPVGGDFDEDNDIVCLACHDKLGQTWANSVHAANTADDQYRIWSADMRDFPRDLRVWQAACLNCHDTHTVEGSRRLLREGTDDTPAAQQAKQGGNPALEETCYQCHRADDNTNALKVGTTAPNIKDEFELSNRAMPIRSSQQAAGVETHDITNADFFEGDVDLDASGEDSNGNLALGYGNLNNRHVECTDCHNPHRMLSNSKWDGGGTPGQGTHEHTDSTNHTNEISGVLYGTWGVEPVYNSGPNGRKFGTPDAMPIRFKIKYGTGNERVTAEYQICLKCHSNYAYQDDGYPESPTRPALGAPGTPSTGTPGTRAATTDFLYYTNQAMEFQAPSTHQGQVSNGTDAGATFNTNNHRSWHPVMAPTGRTPLTRGANRLNWRAPWDNNVGNQTMYCTDCHGASNGTTENSTPGTKPWGPHGSNNDFILRGVMKRGIGQDLTTVGGRGLCFKCHYEGQYRGSGTEGLGGSSGFGSSLGCSNDGVGSACDKDPGGNGHTFHASAVEVDMVCTWCHVAVVHGWKNKAFLVNLEDIGPEAICRSIDRNIYGVRGPSGLCTIGQPIEAGSRVSIRPGGFNNNEGYNNPPYYVNARLRLQGFARSGRWGEGHCYDKPTMEDTMCARRNAGY</sequence>
<protein>
    <recommendedName>
        <fullName evidence="4">Doubled CXXCH motif domain-containing protein</fullName>
    </recommendedName>
</protein>
<dbReference type="InterPro" id="IPR036280">
    <property type="entry name" value="Multihaem_cyt_sf"/>
</dbReference>
<evidence type="ECO:0008006" key="4">
    <source>
        <dbReference type="Google" id="ProtNLM"/>
    </source>
</evidence>
<dbReference type="Proteomes" id="UP000280792">
    <property type="component" value="Unassembled WGS sequence"/>
</dbReference>
<reference evidence="2 3" key="1">
    <citation type="submission" date="2018-08" db="EMBL/GenBank/DDBJ databases">
        <authorList>
            <person name="Khan S.A."/>
        </authorList>
    </citation>
    <scope>NUCLEOTIDE SEQUENCE [LARGE SCALE GENOMIC DNA]</scope>
    <source>
        <strain evidence="2 3">GTF-13</strain>
    </source>
</reference>
<accession>A0A3P3VX26</accession>
<feature type="compositionally biased region" description="Basic and acidic residues" evidence="1">
    <location>
        <begin position="209"/>
        <end position="229"/>
    </location>
</feature>
<proteinExistence type="predicted"/>
<gene>
    <name evidence="2" type="ORF">D0544_09370</name>
</gene>
<evidence type="ECO:0000313" key="3">
    <source>
        <dbReference type="Proteomes" id="UP000280792"/>
    </source>
</evidence>